<dbReference type="EMBL" id="CZPZ01000011">
    <property type="protein sequence ID" value="CUS34810.1"/>
    <property type="molecule type" value="Genomic_DNA"/>
</dbReference>
<proteinExistence type="predicted"/>
<dbReference type="InterPro" id="IPR012338">
    <property type="entry name" value="Beta-lactam/transpept-like"/>
</dbReference>
<dbReference type="AlphaFoldDB" id="A0A0S4LDM1"/>
<evidence type="ECO:0000259" key="2">
    <source>
        <dbReference type="Pfam" id="PF00144"/>
    </source>
</evidence>
<organism evidence="3 4">
    <name type="scientific">Candidatus Nitrospira nitrificans</name>
    <dbReference type="NCBI Taxonomy" id="1742973"/>
    <lineage>
        <taxon>Bacteria</taxon>
        <taxon>Pseudomonadati</taxon>
        <taxon>Nitrospirota</taxon>
        <taxon>Nitrospiria</taxon>
        <taxon>Nitrospirales</taxon>
        <taxon>Nitrospiraceae</taxon>
        <taxon>Nitrospira</taxon>
    </lineage>
</organism>
<dbReference type="Pfam" id="PF00144">
    <property type="entry name" value="Beta-lactamase"/>
    <property type="match status" value="1"/>
</dbReference>
<feature type="domain" description="Beta-lactamase-related" evidence="2">
    <location>
        <begin position="11"/>
        <end position="355"/>
    </location>
</feature>
<reference evidence="4" key="1">
    <citation type="submission" date="2015-10" db="EMBL/GenBank/DDBJ databases">
        <authorList>
            <person name="Luecker S."/>
            <person name="Luecker S."/>
        </authorList>
    </citation>
    <scope>NUCLEOTIDE SEQUENCE [LARGE SCALE GENOMIC DNA]</scope>
</reference>
<evidence type="ECO:0000313" key="3">
    <source>
        <dbReference type="EMBL" id="CUS34810.1"/>
    </source>
</evidence>
<dbReference type="OrthoDB" id="9770183at2"/>
<sequence length="378" mass="41092">MPNLRVIQTALDRAVTDGVFPGAVLVVRRGDGPVARFHAGHLSTVPPGSLVNTSTIYDLASLTKPLATVTALALLIQQGSLRLEDTVAEHLQECAETSIGSATLRDLLTHSSGLPGWRPFYERINPEGKIPSSQDERDRAKQAMLGTISAEAPVYERGTRSLYSDLGFMLLGMIVERISRQSMNDYFLDHIVRPLGGPQIGFILSEQCRLLFNSVDGDTGGVAPTEVDQWRGYFLCGEVHDQNAAALGGEAGHAGLFGTADGVLAITGEWLHAYHGRKAILDQGIVREFTRRQKQEEASSWALGWDTPSAPSSAGCCFGVRSFGHLGYTGTSIWIDPDRELEVVLLSNRVHPSSKNEAIRGFRPAIHDLVYQEFIGSL</sequence>
<dbReference type="RefSeq" id="WP_090896190.1">
    <property type="nucleotide sequence ID" value="NZ_CZPZ01000011.1"/>
</dbReference>
<dbReference type="InterPro" id="IPR050789">
    <property type="entry name" value="Diverse_Enzym_Activities"/>
</dbReference>
<gene>
    <name evidence="3" type="ORF">COMA2_190030</name>
</gene>
<protein>
    <submittedName>
        <fullName evidence="3">Putative Esterase, beta-lactamase family</fullName>
    </submittedName>
</protein>
<dbReference type="SUPFAM" id="SSF56601">
    <property type="entry name" value="beta-lactamase/transpeptidase-like"/>
    <property type="match status" value="1"/>
</dbReference>
<accession>A0A0S4LDM1</accession>
<name>A0A0S4LDM1_9BACT</name>
<evidence type="ECO:0000256" key="1">
    <source>
        <dbReference type="ARBA" id="ARBA00022801"/>
    </source>
</evidence>
<dbReference type="PANTHER" id="PTHR43283">
    <property type="entry name" value="BETA-LACTAMASE-RELATED"/>
    <property type="match status" value="1"/>
</dbReference>
<evidence type="ECO:0000313" key="4">
    <source>
        <dbReference type="Proteomes" id="UP000198736"/>
    </source>
</evidence>
<dbReference type="PANTHER" id="PTHR43283:SF11">
    <property type="entry name" value="BETA-LACTAMASE-RELATED DOMAIN-CONTAINING PROTEIN"/>
    <property type="match status" value="1"/>
</dbReference>
<dbReference type="Proteomes" id="UP000198736">
    <property type="component" value="Unassembled WGS sequence"/>
</dbReference>
<dbReference type="STRING" id="1742973.COMA2_190030"/>
<dbReference type="InterPro" id="IPR001466">
    <property type="entry name" value="Beta-lactam-related"/>
</dbReference>
<keyword evidence="4" id="KW-1185">Reference proteome</keyword>
<keyword evidence="1" id="KW-0378">Hydrolase</keyword>
<dbReference type="Gene3D" id="3.40.710.10">
    <property type="entry name" value="DD-peptidase/beta-lactamase superfamily"/>
    <property type="match status" value="1"/>
</dbReference>
<dbReference type="GO" id="GO:0016787">
    <property type="term" value="F:hydrolase activity"/>
    <property type="evidence" value="ECO:0007669"/>
    <property type="project" value="UniProtKB-KW"/>
</dbReference>